<dbReference type="FunFam" id="3.40.50.150:FF:000131">
    <property type="entry name" value="tRNA wybutosine-synthesizing protein 2/3/4"/>
    <property type="match status" value="1"/>
</dbReference>
<dbReference type="SUPFAM" id="SSF81901">
    <property type="entry name" value="HCP-like"/>
    <property type="match status" value="1"/>
</dbReference>
<evidence type="ECO:0000256" key="11">
    <source>
        <dbReference type="ARBA" id="ARBA00022946"/>
    </source>
</evidence>
<gene>
    <name evidence="20" type="ORF">NCGR_LOCUS11857</name>
</gene>
<dbReference type="Gene3D" id="6.10.190.10">
    <property type="match status" value="1"/>
</dbReference>
<dbReference type="OrthoDB" id="263283at2759"/>
<feature type="repeat" description="PPR" evidence="17">
    <location>
        <begin position="1301"/>
        <end position="1335"/>
    </location>
</feature>
<dbReference type="GO" id="GO:0032259">
    <property type="term" value="P:methylation"/>
    <property type="evidence" value="ECO:0007669"/>
    <property type="project" value="UniProtKB-KW"/>
</dbReference>
<dbReference type="GO" id="GO:0046872">
    <property type="term" value="F:metal ion binding"/>
    <property type="evidence" value="ECO:0007669"/>
    <property type="project" value="UniProtKB-KW"/>
</dbReference>
<protein>
    <recommendedName>
        <fullName evidence="19">SAM-dependent methyltransferase TRM5/TYW2-type domain-containing protein</fullName>
    </recommendedName>
</protein>
<keyword evidence="14" id="KW-0456">Lyase</keyword>
<evidence type="ECO:0000256" key="10">
    <source>
        <dbReference type="ARBA" id="ARBA00022737"/>
    </source>
</evidence>
<dbReference type="NCBIfam" id="TIGR00756">
    <property type="entry name" value="PPR"/>
    <property type="match status" value="9"/>
</dbReference>
<comment type="catalytic activity">
    <reaction evidence="15">
        <text>citrate = D-threo-isocitrate</text>
        <dbReference type="Rhea" id="RHEA:10336"/>
        <dbReference type="ChEBI" id="CHEBI:15562"/>
        <dbReference type="ChEBI" id="CHEBI:16947"/>
        <dbReference type="EC" id="4.2.1.3"/>
    </reaction>
</comment>
<dbReference type="UniPathway" id="UPA00375"/>
<dbReference type="Pfam" id="PF12854">
    <property type="entry name" value="PPR_1"/>
    <property type="match status" value="2"/>
</dbReference>
<evidence type="ECO:0000256" key="6">
    <source>
        <dbReference type="ARBA" id="ARBA00022679"/>
    </source>
</evidence>
<reference evidence="20" key="1">
    <citation type="submission" date="2020-10" db="EMBL/GenBank/DDBJ databases">
        <authorList>
            <person name="Han B."/>
            <person name="Lu T."/>
            <person name="Zhao Q."/>
            <person name="Huang X."/>
            <person name="Zhao Y."/>
        </authorList>
    </citation>
    <scope>NUCLEOTIDE SEQUENCE</scope>
</reference>
<dbReference type="Gene3D" id="3.20.19.10">
    <property type="entry name" value="Aconitase, domain 4"/>
    <property type="match status" value="1"/>
</dbReference>
<dbReference type="Pfam" id="PF00694">
    <property type="entry name" value="Aconitase_C"/>
    <property type="match status" value="1"/>
</dbReference>
<evidence type="ECO:0000256" key="1">
    <source>
        <dbReference type="ARBA" id="ARBA00001966"/>
    </source>
</evidence>
<evidence type="ECO:0000256" key="7">
    <source>
        <dbReference type="ARBA" id="ARBA00022691"/>
    </source>
</evidence>
<evidence type="ECO:0000256" key="2">
    <source>
        <dbReference type="ARBA" id="ARBA00004797"/>
    </source>
</evidence>
<evidence type="ECO:0000313" key="21">
    <source>
        <dbReference type="Proteomes" id="UP000604825"/>
    </source>
</evidence>
<dbReference type="GO" id="GO:0006101">
    <property type="term" value="P:citrate metabolic process"/>
    <property type="evidence" value="ECO:0007669"/>
    <property type="project" value="UniProtKB-ARBA"/>
</dbReference>
<feature type="repeat" description="PPR" evidence="17">
    <location>
        <begin position="1406"/>
        <end position="1440"/>
    </location>
</feature>
<feature type="repeat" description="PPR" evidence="17">
    <location>
        <begin position="1231"/>
        <end position="1265"/>
    </location>
</feature>
<evidence type="ECO:0000313" key="20">
    <source>
        <dbReference type="EMBL" id="CAD6217909.1"/>
    </source>
</evidence>
<dbReference type="Gene3D" id="3.40.50.150">
    <property type="entry name" value="Vaccinia Virus protein VP39"/>
    <property type="match status" value="1"/>
</dbReference>
<dbReference type="GO" id="GO:0051539">
    <property type="term" value="F:4 iron, 4 sulfur cluster binding"/>
    <property type="evidence" value="ECO:0007669"/>
    <property type="project" value="UniProtKB-KW"/>
</dbReference>
<feature type="repeat" description="PPR" evidence="17">
    <location>
        <begin position="1146"/>
        <end position="1180"/>
    </location>
</feature>
<keyword evidence="9" id="KW-0479">Metal-binding</keyword>
<feature type="repeat" description="PPR" evidence="17">
    <location>
        <begin position="1196"/>
        <end position="1230"/>
    </location>
</feature>
<dbReference type="SUPFAM" id="SSF52016">
    <property type="entry name" value="LeuD/IlvD-like"/>
    <property type="match status" value="1"/>
</dbReference>
<dbReference type="Gene3D" id="3.30.1960.10">
    <property type="entry name" value="tRNA wybutosine-synthesizing-like"/>
    <property type="match status" value="1"/>
</dbReference>
<dbReference type="InterPro" id="IPR036008">
    <property type="entry name" value="Aconitase_4Fe-4S_dom"/>
</dbReference>
<dbReference type="Pfam" id="PF24681">
    <property type="entry name" value="Kelch_KLHDC2_KLHL20_DRC7"/>
    <property type="match status" value="1"/>
</dbReference>
<evidence type="ECO:0000256" key="17">
    <source>
        <dbReference type="PROSITE-ProRule" id="PRU00708"/>
    </source>
</evidence>
<dbReference type="FunFam" id="3.30.499.10:FF:000002">
    <property type="entry name" value="Aconitate hydratase"/>
    <property type="match status" value="1"/>
</dbReference>
<dbReference type="Pfam" id="PF25133">
    <property type="entry name" value="TYW2_N_2"/>
    <property type="match status" value="1"/>
</dbReference>
<keyword evidence="11" id="KW-0809">Transit peptide</keyword>
<comment type="catalytic activity">
    <reaction evidence="16">
        <text>4-demethyl-7-[(3S)-3-amino-3-carboxypropyl]wyosine(37) in tRNA(Phe) + S-adenosyl-L-methionine = 7-[(3S)-3-amino-3-carboxypropyl]wyosine(37) in tRNA(Phe) + S-adenosyl-L-homocysteine + H(+)</text>
        <dbReference type="Rhea" id="RHEA:36635"/>
        <dbReference type="Rhea" id="RHEA-COMP:10378"/>
        <dbReference type="Rhea" id="RHEA-COMP:10379"/>
        <dbReference type="ChEBI" id="CHEBI:15378"/>
        <dbReference type="ChEBI" id="CHEBI:57856"/>
        <dbReference type="ChEBI" id="CHEBI:59789"/>
        <dbReference type="ChEBI" id="CHEBI:73543"/>
        <dbReference type="ChEBI" id="CHEBI:73550"/>
        <dbReference type="EC" id="2.1.1.282"/>
    </reaction>
</comment>
<dbReference type="InterPro" id="IPR011990">
    <property type="entry name" value="TPR-like_helical_dom_sf"/>
</dbReference>
<dbReference type="EMBL" id="CAJGYO010000003">
    <property type="protein sequence ID" value="CAD6217909.1"/>
    <property type="molecule type" value="Genomic_DNA"/>
</dbReference>
<keyword evidence="4" id="KW-0004">4Fe-4S</keyword>
<evidence type="ECO:0000256" key="15">
    <source>
        <dbReference type="ARBA" id="ARBA00023501"/>
    </source>
</evidence>
<dbReference type="Pfam" id="PF01535">
    <property type="entry name" value="PPR"/>
    <property type="match status" value="1"/>
</dbReference>
<dbReference type="FunFam" id="1.25.40.10:FF:000558">
    <property type="entry name" value="Pentatricopeptide repeat-containing protein At5g39710"/>
    <property type="match status" value="1"/>
</dbReference>
<proteinExistence type="inferred from homology"/>
<dbReference type="InterPro" id="IPR015915">
    <property type="entry name" value="Kelch-typ_b-propeller"/>
</dbReference>
<dbReference type="FunFam" id="3.30.499.10:FF:000005">
    <property type="entry name" value="cytoplasmic aconitate hydratase"/>
    <property type="match status" value="1"/>
</dbReference>
<dbReference type="InterPro" id="IPR036602">
    <property type="entry name" value="tRNA_yW-synthesising-like_sf"/>
</dbReference>
<dbReference type="InterPro" id="IPR002885">
    <property type="entry name" value="PPR_rpt"/>
</dbReference>
<dbReference type="SUPFAM" id="SSF53335">
    <property type="entry name" value="S-adenosyl-L-methionine-dependent methyltransferases"/>
    <property type="match status" value="1"/>
</dbReference>
<dbReference type="InterPro" id="IPR044137">
    <property type="entry name" value="AcnA_IRP_Swivel"/>
</dbReference>
<sequence>MYRAAASPLRHSLCRLSSSRSAATPLAGAARFLAPFDSERRLTSSRLFGSAAAGPCRCCSGAVITERPASAWRGLATMGNAPQYPLFSQLKKADGNSRFGHVLISLPKPGGGEYGKYYSLPALNDPRIERLPYSIRYLLESAIRNCDGKNIIDWENTAPKLVEIPFKPARVLLQDFTGVPAIVDLASMRDAMARLGDYPGKIDPMIPVDLVIDHSVQADVVKSENALQANMQREFDRNKERFAFLRWGSMAFNNMLIVPPGSGIVHQVNLEYLGRVVFNTDGILYLDSVLGTDSHTTMIDGMGVAGWGVGGIEAEATMLGQPMSMVLPSVVGFKLSGKLRDGVTATDLVLTVIHILRKHGVVGKFVEFYGEGMSELAVANRATIANMSPEYGATMGFFPVDHVTLGYLKLTGRSDEKVEMVEAYLRANNMFVDYNETQTERVYSSYLELDLADVEPCVSGPKRPHDRIALKDMKADWCACLANKIGFKGFGIPKEQKDKLVKFTFHGQPAEVRHGSIVIAAITSCTNTSNPSVMLGAGLVAKKACELGLEVNPCIKTSLSPGSGAVTKYLLKSGLQKYLDHLGFNLIGYGCTTCIGNSGQLDEDVAKAVTDNDIIAAAVLSGNRNFEGRIHALVDIDFETEPIGKGKDGKDVYFKDIWPSNEEIAEVEQSSVLPDMFRSTYEAITQGNPMWNQLSVPKAKRFPWDPSSTYIHDPPFFKDITPTPPGPRSIENAYCLLKFGDSITTDHISPAGSIPRDSPAGKYLLERGVQPKNFNSYGSRRGNDEVMARGTFANIRIVNRLLNGEVGPKTIHVPTSEKLFVFDAAVRYKADGHHTIVLAGEEYGSGSSRDWAAKGPMLLGVKAVIAKSFERIHRSNLVGMGVLPLCFKPGEDVDSLGLTGHERYTIRLPTNVSEIQPGQDVQVVTDTGKSFTCKLRIDTMVELAYFDHGGILHYVLRNLQHPHPHPHPHPHLLRCFAVAAHLAVVRGAGSGAARAILARAVRFPSPHRHFVEHYISTYKAFSSDPASFDLLLLCLPSAPLLRRLRQYGISPSPEACNAVLSRLPLDEAIELFQELPDKNVCSYNILLKALCGAGRVKDARQLFDEMASPPDVVTYGILIHGYCALGELENAVKLLGDMVARGVEPNATVYTSVVALLCDKGWVSDALRVVEDMFQHKVKEAEKVLQEMLARRLDVDEVTYTVLIDGYCKRGKMAEAFQVHNAMVQRGVTPNVVTYTALSDGLCKQGDVQAANELLHEMSNKGLEFNACTYNSLINGLCKAGYLEQAMRTMADMDAADLKPDIYTYTTLIDALCKSGELDRAHDLLQEMLDKGIKPTIVTYNVLMNGFCMSGRVEGGKKLLEWMLEKNIYPNAATYNSLMKQYCIGNNMKSTTEIYKGTCSRNVEPNENTYNILVKGHCKARNMKEALYFHYEMIEKGFRLTATSYSALIRLLNKKKRFVDARKLFDDMRKEGSPLPKHQKPNPNPKSPKSPRERQRRTPPPEGAPCALDADTGQVPEGRRRPLRPTSTSCSHPDLFTTSSCSGRVSVLAQPPPPHEGRGEGAAKPKKKARGGGWVYVSHDPADPDTVVEQLFGGSGSGGAGDELVFRFEPMIVAVECRDAAAAAALVAAAIGAGFRESGITSLQKRAMVAIRCSIRMEVPLGQIDELVVSPEYVRYLVRIANSKMEANKRRMDGFLDLLQTKGLSYSSGLSNNCNESGGQSVDYEASVGPEVKIPLDKCAKTNDEYLVTKRRNGGRSCDDDDTGSIEAQYFGNQDSSWSEGVKHGFGNAKRLLTLEKLSQNKNHLSTTTLKISGEPIEKLFLWGQASCVFTVGEEQQVLTFGGFGGPGRHARRNYSLLLNHKSGLLTEMIFKASPSPRMGHTVTSVGNSTYLIGGRGGPSEILDDVWVLQSTGNTWSKAECCGDLFQPRHRHAAAAVASKIYVFGGLSNEGIYSCMNVLDTKNMQWSVLTASGEWPCARHSHSMVSYGTNLFMFGGHDGQRALKDFYSFDTTTLRWNKENTNGGSPSPRFSQCMFIYKNYLGILGGCPITENNPEVTLLNLKHRVWFCVSVPLLSQSLCVHSSSVVIKDDLVILGGGASCYAFGTKFSQPIILDLHSVESMFKYVRNKDGTVQNRDAISAVDLTRDEQNGISDHDTKSQDACSGDLMDSSPLVLQLEKTYAKLAKDILKKFEWLDLSRKVRVSHDNGHVLFPINEAFRVLNAEEHIKMTHDDSCTFGESLVFTEKKLVGDNLSLQDALKILSSCNSSFMKDELAISRKPSKSPQTIMKELVSSLLESKGMPPQLLEQLPARWETLGDIVILPKTCFKNPLWESVSEELWPLVAKSLGAQRLARQGKIMPNGTRDSTLELLLGDNGWVTHYENGMCYSLDATKCMFSSGNRSEKLRMGQLNCRDEVVVDLFAGIGYFVLPFLVKANAKLLYACEWNPNALEALRRNVSDNSVEDRCIILEGDNRVTAPKGVADRVCLGLLPSSEYSWVTAVEALRVGGGVLHIHGNVNDSDETRWLDNVVESISNIAKNHGLSWNVSVEHVERVKCPKCIPLLLVIMEPLL</sequence>
<keyword evidence="21" id="KW-1185">Reference proteome</keyword>
<feature type="compositionally biased region" description="Polar residues" evidence="18">
    <location>
        <begin position="1525"/>
        <end position="1543"/>
    </location>
</feature>
<keyword evidence="6" id="KW-0808">Transferase</keyword>
<dbReference type="InterPro" id="IPR006249">
    <property type="entry name" value="Aconitase/IRP2"/>
</dbReference>
<keyword evidence="5" id="KW-0489">Methyltransferase</keyword>
<dbReference type="FunFam" id="3.30.300.110:FF:000003">
    <property type="entry name" value="tRNA wybutosine-synthesizing protein 2/3/4"/>
    <property type="match status" value="1"/>
</dbReference>
<feature type="repeat" description="PPR" evidence="17">
    <location>
        <begin position="1266"/>
        <end position="1300"/>
    </location>
</feature>
<evidence type="ECO:0000256" key="16">
    <source>
        <dbReference type="ARBA" id="ARBA00049202"/>
    </source>
</evidence>
<dbReference type="CDD" id="cd01580">
    <property type="entry name" value="AcnA_IRP_Swivel"/>
    <property type="match status" value="1"/>
</dbReference>
<dbReference type="CDD" id="cd01586">
    <property type="entry name" value="AcnA_IRP"/>
    <property type="match status" value="1"/>
</dbReference>
<dbReference type="InterPro" id="IPR018136">
    <property type="entry name" value="Aconitase_4Fe-4S_BS"/>
</dbReference>
<dbReference type="InterPro" id="IPR030382">
    <property type="entry name" value="MeTrfase_TRM5/TYW2"/>
</dbReference>
<evidence type="ECO:0000256" key="18">
    <source>
        <dbReference type="SAM" id="MobiDB-lite"/>
    </source>
</evidence>
<evidence type="ECO:0000256" key="8">
    <source>
        <dbReference type="ARBA" id="ARBA00022694"/>
    </source>
</evidence>
<dbReference type="InterPro" id="IPR003827">
    <property type="entry name" value="tRNA_yW-synthesising"/>
</dbReference>
<evidence type="ECO:0000256" key="4">
    <source>
        <dbReference type="ARBA" id="ARBA00022485"/>
    </source>
</evidence>
<dbReference type="InterPro" id="IPR015928">
    <property type="entry name" value="Aconitase/3IPM_dehydase_swvl"/>
</dbReference>
<feature type="domain" description="SAM-dependent methyltransferase TRM5/TYW2-type" evidence="19">
    <location>
        <begin position="2312"/>
        <end position="2570"/>
    </location>
</feature>
<evidence type="ECO:0000259" key="19">
    <source>
        <dbReference type="PROSITE" id="PS51684"/>
    </source>
</evidence>
<dbReference type="SUPFAM" id="SSF53732">
    <property type="entry name" value="Aconitase iron-sulfur domain"/>
    <property type="match status" value="1"/>
</dbReference>
<evidence type="ECO:0000256" key="5">
    <source>
        <dbReference type="ARBA" id="ARBA00022603"/>
    </source>
</evidence>
<organism evidence="20 21">
    <name type="scientific">Miscanthus lutarioriparius</name>
    <dbReference type="NCBI Taxonomy" id="422564"/>
    <lineage>
        <taxon>Eukaryota</taxon>
        <taxon>Viridiplantae</taxon>
        <taxon>Streptophyta</taxon>
        <taxon>Embryophyta</taxon>
        <taxon>Tracheophyta</taxon>
        <taxon>Spermatophyta</taxon>
        <taxon>Magnoliopsida</taxon>
        <taxon>Liliopsida</taxon>
        <taxon>Poales</taxon>
        <taxon>Poaceae</taxon>
        <taxon>PACMAD clade</taxon>
        <taxon>Panicoideae</taxon>
        <taxon>Andropogonodae</taxon>
        <taxon>Andropogoneae</taxon>
        <taxon>Saccharinae</taxon>
        <taxon>Miscanthus</taxon>
    </lineage>
</organism>
<feature type="repeat" description="PPR" evidence="17">
    <location>
        <begin position="1111"/>
        <end position="1145"/>
    </location>
</feature>
<name>A0A811N1X7_9POAL</name>
<dbReference type="SUPFAM" id="SSF117281">
    <property type="entry name" value="Kelch motif"/>
    <property type="match status" value="1"/>
</dbReference>
<dbReference type="InterPro" id="IPR029063">
    <property type="entry name" value="SAM-dependent_MTases_sf"/>
</dbReference>
<dbReference type="GO" id="GO:0003994">
    <property type="term" value="F:aconitate hydratase activity"/>
    <property type="evidence" value="ECO:0007669"/>
    <property type="project" value="UniProtKB-EC"/>
</dbReference>
<evidence type="ECO:0000256" key="9">
    <source>
        <dbReference type="ARBA" id="ARBA00022723"/>
    </source>
</evidence>
<dbReference type="NCBIfam" id="NF009520">
    <property type="entry name" value="PRK12881.1"/>
    <property type="match status" value="1"/>
</dbReference>
<dbReference type="Gene3D" id="3.30.499.10">
    <property type="entry name" value="Aconitase, domain 3"/>
    <property type="match status" value="2"/>
</dbReference>
<keyword evidence="10" id="KW-0677">Repeat</keyword>
<keyword evidence="13" id="KW-0411">Iron-sulfur</keyword>
<comment type="similarity">
    <text evidence="3">Belongs to the aconitase/IPM isomerase family.</text>
</comment>
<dbReference type="Gene3D" id="2.120.10.80">
    <property type="entry name" value="Kelch-type beta propeller"/>
    <property type="match status" value="1"/>
</dbReference>
<dbReference type="NCBIfam" id="TIGR01341">
    <property type="entry name" value="aconitase_1"/>
    <property type="match status" value="1"/>
</dbReference>
<dbReference type="Proteomes" id="UP000604825">
    <property type="component" value="Unassembled WGS sequence"/>
</dbReference>
<dbReference type="InterPro" id="IPR056744">
    <property type="entry name" value="TRM5/TYW2-like_N"/>
</dbReference>
<feature type="repeat" description="PPR" evidence="17">
    <location>
        <begin position="1371"/>
        <end position="1405"/>
    </location>
</feature>
<comment type="caution">
    <text evidence="20">The sequence shown here is derived from an EMBL/GenBank/DDBJ whole genome shotgun (WGS) entry which is preliminary data.</text>
</comment>
<evidence type="ECO:0000256" key="3">
    <source>
        <dbReference type="ARBA" id="ARBA00007185"/>
    </source>
</evidence>
<comment type="cofactor">
    <cofactor evidence="1">
        <name>[4Fe-4S] cluster</name>
        <dbReference type="ChEBI" id="CHEBI:49883"/>
    </cofactor>
</comment>
<keyword evidence="8" id="KW-0819">tRNA processing</keyword>
<dbReference type="SUPFAM" id="SSF111278">
    <property type="entry name" value="SSo0622-like"/>
    <property type="match status" value="1"/>
</dbReference>
<dbReference type="PRINTS" id="PR00415">
    <property type="entry name" value="ACONITASE"/>
</dbReference>
<dbReference type="Pfam" id="PF13041">
    <property type="entry name" value="PPR_2"/>
    <property type="match status" value="4"/>
</dbReference>
<dbReference type="Gene3D" id="1.25.40.10">
    <property type="entry name" value="Tetratricopeptide repeat domain"/>
    <property type="match status" value="4"/>
</dbReference>
<dbReference type="InterPro" id="IPR001030">
    <property type="entry name" value="Acoase/IPM_deHydtase_lsu_aba"/>
</dbReference>
<dbReference type="Pfam" id="PF02676">
    <property type="entry name" value="TYW3"/>
    <property type="match status" value="1"/>
</dbReference>
<evidence type="ECO:0000256" key="14">
    <source>
        <dbReference type="ARBA" id="ARBA00023239"/>
    </source>
</evidence>
<dbReference type="PROSITE" id="PS51375">
    <property type="entry name" value="PPR"/>
    <property type="match status" value="11"/>
</dbReference>
<comment type="pathway">
    <text evidence="2">tRNA modification; wybutosine-tRNA(Phe) biosynthesis.</text>
</comment>
<dbReference type="InterPro" id="IPR000573">
    <property type="entry name" value="AconitaseA/IPMdHydase_ssu_swvl"/>
</dbReference>
<feature type="repeat" description="PPR" evidence="17">
    <location>
        <begin position="1441"/>
        <end position="1475"/>
    </location>
</feature>
<dbReference type="Pfam" id="PF00330">
    <property type="entry name" value="Aconitase"/>
    <property type="match status" value="1"/>
</dbReference>
<dbReference type="PROSITE" id="PS01244">
    <property type="entry name" value="ACONITASE_2"/>
    <property type="match status" value="1"/>
</dbReference>
<dbReference type="Pfam" id="PF02475">
    <property type="entry name" value="TRM5-TYW2_MTfase"/>
    <property type="match status" value="1"/>
</dbReference>
<dbReference type="GO" id="GO:0006102">
    <property type="term" value="P:isocitrate metabolic process"/>
    <property type="evidence" value="ECO:0007669"/>
    <property type="project" value="UniProtKB-ARBA"/>
</dbReference>
<feature type="repeat" description="PPR" evidence="17">
    <location>
        <begin position="1336"/>
        <end position="1370"/>
    </location>
</feature>
<dbReference type="PROSITE" id="PS51684">
    <property type="entry name" value="SAM_MT_TRM5_TYW2"/>
    <property type="match status" value="1"/>
</dbReference>
<keyword evidence="12" id="KW-0408">Iron</keyword>
<evidence type="ECO:0000256" key="12">
    <source>
        <dbReference type="ARBA" id="ARBA00023004"/>
    </source>
</evidence>
<evidence type="ECO:0000256" key="13">
    <source>
        <dbReference type="ARBA" id="ARBA00023014"/>
    </source>
</evidence>
<feature type="region of interest" description="Disordered" evidence="18">
    <location>
        <begin position="1469"/>
        <end position="1571"/>
    </location>
</feature>
<dbReference type="InterPro" id="IPR015931">
    <property type="entry name" value="Acnase/IPM_dHydase_lsu_aba_1/3"/>
</dbReference>
<accession>A0A811N1X7</accession>
<dbReference type="Gene3D" id="3.30.300.110">
    <property type="entry name" value="Met-10+ protein-like domains"/>
    <property type="match status" value="1"/>
</dbReference>
<dbReference type="GO" id="GO:0008168">
    <property type="term" value="F:methyltransferase activity"/>
    <property type="evidence" value="ECO:0007669"/>
    <property type="project" value="UniProtKB-KW"/>
</dbReference>
<dbReference type="NCBIfam" id="NF006757">
    <property type="entry name" value="PRK09277.1"/>
    <property type="match status" value="1"/>
</dbReference>
<dbReference type="GO" id="GO:0006400">
    <property type="term" value="P:tRNA modification"/>
    <property type="evidence" value="ECO:0007669"/>
    <property type="project" value="UniProtKB-ARBA"/>
</dbReference>
<dbReference type="PANTHER" id="PTHR11670">
    <property type="entry name" value="ACONITASE/IRON-RESPONSIVE ELEMENT FAMILY MEMBER"/>
    <property type="match status" value="1"/>
</dbReference>
<dbReference type="PROSITE" id="PS00450">
    <property type="entry name" value="ACONITASE_1"/>
    <property type="match status" value="1"/>
</dbReference>
<feature type="repeat" description="PPR" evidence="17">
    <location>
        <begin position="1079"/>
        <end position="1109"/>
    </location>
</feature>
<dbReference type="FunFam" id="3.20.19.10:FF:000001">
    <property type="entry name" value="Aconitate hydratase"/>
    <property type="match status" value="1"/>
</dbReference>
<dbReference type="CDD" id="cd02440">
    <property type="entry name" value="AdoMet_MTases"/>
    <property type="match status" value="1"/>
</dbReference>
<dbReference type="InterPro" id="IPR056743">
    <property type="entry name" value="TRM5-TYW2-like_MTfase"/>
</dbReference>
<keyword evidence="7" id="KW-0949">S-adenosyl-L-methionine</keyword>